<name>A0A6P3RZ51_PTEVA</name>
<dbReference type="GeneID" id="105310787"/>
<dbReference type="GO" id="GO:0003841">
    <property type="term" value="F:1-acylglycerol-3-phosphate O-acyltransferase activity"/>
    <property type="evidence" value="ECO:0007669"/>
    <property type="project" value="TreeGrafter"/>
</dbReference>
<organism evidence="1 2">
    <name type="scientific">Pteropus vampyrus</name>
    <name type="common">Large flying fox</name>
    <dbReference type="NCBI Taxonomy" id="132908"/>
    <lineage>
        <taxon>Eukaryota</taxon>
        <taxon>Metazoa</taxon>
        <taxon>Chordata</taxon>
        <taxon>Craniata</taxon>
        <taxon>Vertebrata</taxon>
        <taxon>Euteleostomi</taxon>
        <taxon>Mammalia</taxon>
        <taxon>Eutheria</taxon>
        <taxon>Laurasiatheria</taxon>
        <taxon>Chiroptera</taxon>
        <taxon>Yinpterochiroptera</taxon>
        <taxon>Pteropodoidea</taxon>
        <taxon>Pteropodidae</taxon>
        <taxon>Pteropodinae</taxon>
        <taxon>Pteropus</taxon>
    </lineage>
</organism>
<proteinExistence type="predicted"/>
<dbReference type="OrthoDB" id="189226at2759"/>
<dbReference type="RefSeq" id="XP_011385199.1">
    <property type="nucleotide sequence ID" value="XM_011386897.2"/>
</dbReference>
<dbReference type="PANTHER" id="PTHR10983">
    <property type="entry name" value="1-ACYLGLYCEROL-3-PHOSPHATE ACYLTRANSFERASE-RELATED"/>
    <property type="match status" value="1"/>
</dbReference>
<dbReference type="Proteomes" id="UP000515202">
    <property type="component" value="Unplaced"/>
</dbReference>
<dbReference type="AlphaFoldDB" id="A0A6P3RZ51"/>
<dbReference type="CDD" id="cd07990">
    <property type="entry name" value="LPLAT_LCLAT1-like"/>
    <property type="match status" value="1"/>
</dbReference>
<evidence type="ECO:0000313" key="2">
    <source>
        <dbReference type="RefSeq" id="XP_011385199.1"/>
    </source>
</evidence>
<reference evidence="2" key="1">
    <citation type="submission" date="2025-08" db="UniProtKB">
        <authorList>
            <consortium name="RefSeq"/>
        </authorList>
    </citation>
    <scope>IDENTIFICATION</scope>
    <source>
        <tissue evidence="2">Kidney</tissue>
    </source>
</reference>
<dbReference type="GO" id="GO:0005783">
    <property type="term" value="C:endoplasmic reticulum"/>
    <property type="evidence" value="ECO:0007669"/>
    <property type="project" value="TreeGrafter"/>
</dbReference>
<accession>A0A6P3RZ51</accession>
<keyword evidence="1" id="KW-1185">Reference proteome</keyword>
<dbReference type="KEGG" id="pvp:105310787"/>
<dbReference type="PANTHER" id="PTHR10983:SF9">
    <property type="entry name" value="1-ACYL-SN-GLYCEROL-3-PHOSPHATE ACYLTRANSFERASE GAMMA"/>
    <property type="match status" value="1"/>
</dbReference>
<protein>
    <submittedName>
        <fullName evidence="2">1-acyl-sn-glycerol-3-phosphate acyltransferase gamma-like</fullName>
    </submittedName>
</protein>
<evidence type="ECO:0000313" key="1">
    <source>
        <dbReference type="Proteomes" id="UP000515202"/>
    </source>
</evidence>
<gene>
    <name evidence="2" type="primary">LOC105310787</name>
</gene>
<sequence length="145" mass="15913">MEHRAGTGHALATGAALSFPPIGQQMFGGGRGRTRWETAEPLRARAPARNEPCPCASSQFLLYCEGTRFTEQKHRVSMEVAVSKGLPVLKYHLLPRTKGFTTAVQCLRGTVAAVYDVTLNFRGNKNPSLLGILYGKKYEADMCVR</sequence>